<proteinExistence type="predicted"/>
<reference evidence="2" key="1">
    <citation type="submission" date="2022-01" db="EMBL/GenBank/DDBJ databases">
        <authorList>
            <person name="King R."/>
        </authorList>
    </citation>
    <scope>NUCLEOTIDE SEQUENCE</scope>
</reference>
<feature type="compositionally biased region" description="Polar residues" evidence="1">
    <location>
        <begin position="155"/>
        <end position="167"/>
    </location>
</feature>
<dbReference type="OrthoDB" id="6652244at2759"/>
<dbReference type="PANTHER" id="PTHR10773:SF19">
    <property type="match status" value="1"/>
</dbReference>
<gene>
    <name evidence="2" type="ORF">PHAECO_LOCUS590</name>
</gene>
<feature type="region of interest" description="Disordered" evidence="1">
    <location>
        <begin position="1"/>
        <end position="36"/>
    </location>
</feature>
<protein>
    <submittedName>
        <fullName evidence="2">Uncharacterized protein</fullName>
    </submittedName>
</protein>
<dbReference type="EMBL" id="OU896707">
    <property type="protein sequence ID" value="CAG9812843.1"/>
    <property type="molecule type" value="Genomic_DNA"/>
</dbReference>
<feature type="compositionally biased region" description="Basic and acidic residues" evidence="1">
    <location>
        <begin position="1"/>
        <end position="21"/>
    </location>
</feature>
<evidence type="ECO:0000313" key="2">
    <source>
        <dbReference type="EMBL" id="CAG9812843.1"/>
    </source>
</evidence>
<dbReference type="AlphaFoldDB" id="A0A9N9SBZ5"/>
<feature type="compositionally biased region" description="Basic and acidic residues" evidence="1">
    <location>
        <begin position="230"/>
        <end position="242"/>
    </location>
</feature>
<feature type="compositionally biased region" description="Basic and acidic residues" evidence="1">
    <location>
        <begin position="174"/>
        <end position="186"/>
    </location>
</feature>
<evidence type="ECO:0000313" key="3">
    <source>
        <dbReference type="Proteomes" id="UP001153737"/>
    </source>
</evidence>
<feature type="compositionally biased region" description="Acidic residues" evidence="1">
    <location>
        <begin position="187"/>
        <end position="205"/>
    </location>
</feature>
<reference evidence="2" key="2">
    <citation type="submission" date="2022-10" db="EMBL/GenBank/DDBJ databases">
        <authorList>
            <consortium name="ENA_rothamsted_submissions"/>
            <consortium name="culmorum"/>
            <person name="King R."/>
        </authorList>
    </citation>
    <scope>NUCLEOTIDE SEQUENCE</scope>
</reference>
<dbReference type="PANTHER" id="PTHR10773">
    <property type="entry name" value="DNA-DIRECTED RNA POLYMERASES I, II, AND III SUBUNIT RPABC2"/>
    <property type="match status" value="1"/>
</dbReference>
<sequence>MFSILHEKNKEKEKQKEKKNELPASNQYIEPHSMEPPKFWDTVEQNVKNNDFSTNQSTVSHSIESISFIETIDANEEKDNYITNESLIALPPSELPISTETIDNEVIDGIPIVFPDDINTFTLCPNISIEVVDLRNENSASIFEKDTVEHINTSITDSSAGNFQENEVNQDPEDNSHTESENPEDREVADEDSDYEPNMESDNTDESSNSEIQGDGEPPLQENIKRKRKSDPEQWDRMRNKKLRMEGKEYFAADSKDQEGKRVKRPARKLGVKCECKSLGKSCNEVDEEKRNEIFDMFWKLSWENKKNYVRSLVKYEEKKRCYVQTDSRRKGTFHYNLQLKNKKINVCKKMFLNTLGVKERSVRDWVTVPTVHGMVKQNNLKRYKTAKQKGDNEKKNIMIAFINSIPKLPSHYCRADSKKLYLEENFKNKTELYDLYKSHCEEQQNSPLSICSFMMTLQEMNISIHQPKKDQCDLCCSYKVGNTSEEEYRNHIAKKDQARNEKAKDKEAAMRGEFHVFTMDVQAVKLCPMLYASKLYFKSKLQVHNFSIYNLTDHHCVNYCWNETEGEVVASIFTSCILKHLENFCLGEKKPIILYSDGCGYQNRNMTLANALLEFSVVHGVTIFQKFLEKGHTQMEVDSAHALIERKLKGREIHLPSQYPIFIREARKNPSPFEVYYLTHDFFTDYDVKENFRYLSIRPGRIKNDPTVNDLRCLKYTPEGVIFYKIDYSQEDYQPLPKRPVHTHANFEKRSLYKTRIPISKQKYDHLQQLTEVLPAEVKTFYDEIPFSTKK</sequence>
<accession>A0A9N9SBZ5</accession>
<name>A0A9N9SBZ5_PHACE</name>
<feature type="region of interest" description="Disordered" evidence="1">
    <location>
        <begin position="155"/>
        <end position="242"/>
    </location>
</feature>
<organism evidence="2 3">
    <name type="scientific">Phaedon cochleariae</name>
    <name type="common">Mustard beetle</name>
    <dbReference type="NCBI Taxonomy" id="80249"/>
    <lineage>
        <taxon>Eukaryota</taxon>
        <taxon>Metazoa</taxon>
        <taxon>Ecdysozoa</taxon>
        <taxon>Arthropoda</taxon>
        <taxon>Hexapoda</taxon>
        <taxon>Insecta</taxon>
        <taxon>Pterygota</taxon>
        <taxon>Neoptera</taxon>
        <taxon>Endopterygota</taxon>
        <taxon>Coleoptera</taxon>
        <taxon>Polyphaga</taxon>
        <taxon>Cucujiformia</taxon>
        <taxon>Chrysomeloidea</taxon>
        <taxon>Chrysomelidae</taxon>
        <taxon>Chrysomelinae</taxon>
        <taxon>Chrysomelini</taxon>
        <taxon>Phaedon</taxon>
    </lineage>
</organism>
<dbReference type="Proteomes" id="UP001153737">
    <property type="component" value="Chromosome 1"/>
</dbReference>
<evidence type="ECO:0000256" key="1">
    <source>
        <dbReference type="SAM" id="MobiDB-lite"/>
    </source>
</evidence>
<keyword evidence="3" id="KW-1185">Reference proteome</keyword>